<name>G8EK21_9CAUD</name>
<dbReference type="EMBL" id="JF923797">
    <property type="protein sequence ID" value="AET09903.1"/>
    <property type="molecule type" value="Genomic_DNA"/>
</dbReference>
<feature type="region of interest" description="Disordered" evidence="1">
    <location>
        <begin position="1"/>
        <end position="43"/>
    </location>
</feature>
<dbReference type="GeneID" id="11459619"/>
<evidence type="ECO:0000256" key="1">
    <source>
        <dbReference type="SAM" id="MobiDB-lite"/>
    </source>
</evidence>
<dbReference type="Proteomes" id="UP000005642">
    <property type="component" value="Segment"/>
</dbReference>
<feature type="compositionally biased region" description="Basic and acidic residues" evidence="1">
    <location>
        <begin position="14"/>
        <end position="25"/>
    </location>
</feature>
<accession>G8EK21</accession>
<protein>
    <submittedName>
        <fullName evidence="2">Uncharacterized protein</fullName>
    </submittedName>
</protein>
<keyword evidence="3" id="KW-1185">Reference proteome</keyword>
<reference evidence="2 3" key="1">
    <citation type="journal article" date="2011" name="Appl. Environ. Microbiol.">
        <title>Genome sequence and characterization of the related Gordonia phages GTE5 and GRU1 and their use as potential biocontrol agents.</title>
        <authorList>
            <person name="Petrovski S."/>
            <person name="Tillett D."/>
            <person name="Seviour R.J."/>
        </authorList>
    </citation>
    <scope>NUCLEOTIDE SEQUENCE [LARGE SCALE GENOMIC DNA]</scope>
</reference>
<dbReference type="RefSeq" id="YP_004935885.1">
    <property type="nucleotide sequence ID" value="NC_016435.1"/>
</dbReference>
<proteinExistence type="predicted"/>
<sequence>MAFRTPQTIVDSTEPEHADLDERSDVSAVSTLTVRGSDQIAHG</sequence>
<evidence type="ECO:0000313" key="2">
    <source>
        <dbReference type="EMBL" id="AET09903.1"/>
    </source>
</evidence>
<feature type="compositionally biased region" description="Polar residues" evidence="1">
    <location>
        <begin position="27"/>
        <end position="36"/>
    </location>
</feature>
<feature type="compositionally biased region" description="Polar residues" evidence="1">
    <location>
        <begin position="1"/>
        <end position="11"/>
    </location>
</feature>
<evidence type="ECO:0000313" key="3">
    <source>
        <dbReference type="Proteomes" id="UP000005642"/>
    </source>
</evidence>
<dbReference type="KEGG" id="vg:11459619"/>
<organism evidence="2 3">
    <name type="scientific">Gordonia phage GRU1</name>
    <dbReference type="NCBI Taxonomy" id="1109710"/>
    <lineage>
        <taxon>Viruses</taxon>
        <taxon>Duplodnaviria</taxon>
        <taxon>Heunggongvirae</taxon>
        <taxon>Uroviricota</taxon>
        <taxon>Caudoviricetes</taxon>
        <taxon>Zierdtviridae</taxon>
        <taxon>Emilbogenvirinae</taxon>
        <taxon>Gruunavirus</taxon>
        <taxon>Gruunavirus GRU1</taxon>
    </lineage>
</organism>